<evidence type="ECO:0000313" key="1">
    <source>
        <dbReference type="EMBL" id="MPN29425.1"/>
    </source>
</evidence>
<dbReference type="EMBL" id="VSSQ01080122">
    <property type="protein sequence ID" value="MPN29425.1"/>
    <property type="molecule type" value="Genomic_DNA"/>
</dbReference>
<sequence length="136" mass="14733">MRLHVFNYGGDGGFRAGSGRGGYGEHRGQFVENSENAAHLFNRFVVCDARGRDLRAIHRRTAAKGDKRAAPIVKIQLPCFLNVFDGGVGLHAVVDGVGNAALVKSLEQGVEQTEALDDLIGHNQHTEYILLFNFGG</sequence>
<proteinExistence type="predicted"/>
<reference evidence="1" key="1">
    <citation type="submission" date="2019-08" db="EMBL/GenBank/DDBJ databases">
        <authorList>
            <person name="Kucharzyk K."/>
            <person name="Murdoch R.W."/>
            <person name="Higgins S."/>
            <person name="Loffler F."/>
        </authorList>
    </citation>
    <scope>NUCLEOTIDE SEQUENCE</scope>
</reference>
<protein>
    <submittedName>
        <fullName evidence="1">Uncharacterized protein</fullName>
    </submittedName>
</protein>
<name>A0A645GRQ8_9ZZZZ</name>
<dbReference type="AlphaFoldDB" id="A0A645GRQ8"/>
<comment type="caution">
    <text evidence="1">The sequence shown here is derived from an EMBL/GenBank/DDBJ whole genome shotgun (WGS) entry which is preliminary data.</text>
</comment>
<accession>A0A645GRQ8</accession>
<organism evidence="1">
    <name type="scientific">bioreactor metagenome</name>
    <dbReference type="NCBI Taxonomy" id="1076179"/>
    <lineage>
        <taxon>unclassified sequences</taxon>
        <taxon>metagenomes</taxon>
        <taxon>ecological metagenomes</taxon>
    </lineage>
</organism>
<gene>
    <name evidence="1" type="ORF">SDC9_176878</name>
</gene>